<dbReference type="GO" id="GO:0032259">
    <property type="term" value="P:methylation"/>
    <property type="evidence" value="ECO:0007669"/>
    <property type="project" value="UniProtKB-KW"/>
</dbReference>
<dbReference type="CDD" id="cd21153">
    <property type="entry name" value="PUA_RlmI"/>
    <property type="match status" value="1"/>
</dbReference>
<evidence type="ECO:0000256" key="3">
    <source>
        <dbReference type="ARBA" id="ARBA00022552"/>
    </source>
</evidence>
<dbReference type="GO" id="GO:0005737">
    <property type="term" value="C:cytoplasm"/>
    <property type="evidence" value="ECO:0007669"/>
    <property type="project" value="UniProtKB-SubCell"/>
</dbReference>
<dbReference type="SUPFAM" id="SSF88697">
    <property type="entry name" value="PUA domain-like"/>
    <property type="match status" value="1"/>
</dbReference>
<name>A0A1H6R396_9GAMM</name>
<organism evidence="10 11">
    <name type="scientific">Allopseudospirillum japonicum</name>
    <dbReference type="NCBI Taxonomy" id="64971"/>
    <lineage>
        <taxon>Bacteria</taxon>
        <taxon>Pseudomonadati</taxon>
        <taxon>Pseudomonadota</taxon>
        <taxon>Gammaproteobacteria</taxon>
        <taxon>Oceanospirillales</taxon>
        <taxon>Oceanospirillaceae</taxon>
        <taxon>Allopseudospirillum</taxon>
    </lineage>
</organism>
<dbReference type="EMBL" id="FNYH01000002">
    <property type="protein sequence ID" value="SEI47694.1"/>
    <property type="molecule type" value="Genomic_DNA"/>
</dbReference>
<keyword evidence="5 10" id="KW-0808">Transferase</keyword>
<dbReference type="InterPro" id="IPR029063">
    <property type="entry name" value="SAM-dependent_MTases_sf"/>
</dbReference>
<accession>A0A1H6R396</accession>
<dbReference type="Pfam" id="PF10672">
    <property type="entry name" value="Methyltrans_SAM"/>
    <property type="match status" value="1"/>
</dbReference>
<evidence type="ECO:0000256" key="4">
    <source>
        <dbReference type="ARBA" id="ARBA00022603"/>
    </source>
</evidence>
<keyword evidence="11" id="KW-1185">Reference proteome</keyword>
<comment type="subcellular location">
    <subcellularLocation>
        <location evidence="1">Cytoplasm</location>
    </subcellularLocation>
</comment>
<dbReference type="InterPro" id="IPR041532">
    <property type="entry name" value="RlmI-like_PUA"/>
</dbReference>
<keyword evidence="6" id="KW-0949">S-adenosyl-L-methionine</keyword>
<dbReference type="SUPFAM" id="SSF53335">
    <property type="entry name" value="S-adenosyl-L-methionine-dependent methyltransferases"/>
    <property type="match status" value="1"/>
</dbReference>
<dbReference type="InterPro" id="IPR019614">
    <property type="entry name" value="SAM-dep_methyl-trfase"/>
</dbReference>
<protein>
    <submittedName>
        <fullName evidence="10">23S rRNA (Cytosine1962-C5)-methyltransferase</fullName>
    </submittedName>
</protein>
<dbReference type="GO" id="GO:0008168">
    <property type="term" value="F:methyltransferase activity"/>
    <property type="evidence" value="ECO:0007669"/>
    <property type="project" value="UniProtKB-KW"/>
</dbReference>
<keyword evidence="4 10" id="KW-0489">Methyltransferase</keyword>
<evidence type="ECO:0000256" key="2">
    <source>
        <dbReference type="ARBA" id="ARBA00022490"/>
    </source>
</evidence>
<dbReference type="Gene3D" id="2.30.130.10">
    <property type="entry name" value="PUA domain"/>
    <property type="match status" value="1"/>
</dbReference>
<feature type="domain" description="S-adenosylmethionine-dependent methyltransferase" evidence="8">
    <location>
        <begin position="186"/>
        <end position="355"/>
    </location>
</feature>
<evidence type="ECO:0000259" key="9">
    <source>
        <dbReference type="Pfam" id="PF17785"/>
    </source>
</evidence>
<dbReference type="PANTHER" id="PTHR42873">
    <property type="entry name" value="RIBOSOMAL RNA LARGE SUBUNIT METHYLTRANSFERASE"/>
    <property type="match status" value="1"/>
</dbReference>
<reference evidence="11" key="1">
    <citation type="submission" date="2016-10" db="EMBL/GenBank/DDBJ databases">
        <authorList>
            <person name="Varghese N."/>
            <person name="Submissions S."/>
        </authorList>
    </citation>
    <scope>NUCLEOTIDE SEQUENCE [LARGE SCALE GENOMIC DNA]</scope>
    <source>
        <strain evidence="11">DSM 7165</strain>
    </source>
</reference>
<evidence type="ECO:0000256" key="6">
    <source>
        <dbReference type="ARBA" id="ARBA00022691"/>
    </source>
</evidence>
<comment type="similarity">
    <text evidence="7">Belongs to the methyltransferase superfamily. RlmI family.</text>
</comment>
<dbReference type="STRING" id="64971.SAMN05421831_102243"/>
<dbReference type="Pfam" id="PF17785">
    <property type="entry name" value="PUA_3"/>
    <property type="match status" value="1"/>
</dbReference>
<dbReference type="GO" id="GO:0003723">
    <property type="term" value="F:RNA binding"/>
    <property type="evidence" value="ECO:0007669"/>
    <property type="project" value="InterPro"/>
</dbReference>
<dbReference type="GO" id="GO:0006364">
    <property type="term" value="P:rRNA processing"/>
    <property type="evidence" value="ECO:0007669"/>
    <property type="project" value="UniProtKB-KW"/>
</dbReference>
<evidence type="ECO:0000313" key="11">
    <source>
        <dbReference type="Proteomes" id="UP000242999"/>
    </source>
</evidence>
<dbReference type="Gene3D" id="3.30.750.80">
    <property type="entry name" value="RNA methyltransferase domain (HRMD) like"/>
    <property type="match status" value="1"/>
</dbReference>
<dbReference type="Gene3D" id="3.40.50.150">
    <property type="entry name" value="Vaccinia Virus protein VP39"/>
    <property type="match status" value="1"/>
</dbReference>
<evidence type="ECO:0000256" key="5">
    <source>
        <dbReference type="ARBA" id="ARBA00022679"/>
    </source>
</evidence>
<dbReference type="CDD" id="cd02440">
    <property type="entry name" value="AdoMet_MTases"/>
    <property type="match status" value="1"/>
</dbReference>
<sequence>MSTSLPLLKLRKQADRRLRAGHLWIYSNEIETQATPLQGFQAGQEALVESAEGRALGVAYVNPHSLICARLISRDPQQGLSVSLFVHRIKQALALREACFHAPYYRLIYADSDLLPGLIVDRFGDVLAVQLNTAGMEQQRQAVLEALIKVLKPKAIVWRNDSSGRRQEGLDTHIDIAYGQLDDQVILQENQTQFYVPLLTGQKTGWFYDHRENRQRLRQQVAGLRVLDLFSYVGGWGIQAATAGAAQVLCVDSSETALAQVQANAALNQVANKVSTLAGDAFDILAQLKAADERFDVVIADPPAFIKRRKDIPKGEQAYSKLNREAMRLLKPNGTLVSASCSMHLSPEALTNAIRASARHLDRHAQIFFCGHQGADHPIHPAIAETEYLKAFMVRVYRD</sequence>
<feature type="domain" description="RlmI-like PUA" evidence="9">
    <location>
        <begin position="8"/>
        <end position="74"/>
    </location>
</feature>
<evidence type="ECO:0000256" key="7">
    <source>
        <dbReference type="ARBA" id="ARBA00038091"/>
    </source>
</evidence>
<dbReference type="CDD" id="cd11572">
    <property type="entry name" value="RlmI_M_like"/>
    <property type="match status" value="1"/>
</dbReference>
<gene>
    <name evidence="10" type="ORF">SAMN05421831_102243</name>
</gene>
<keyword evidence="2" id="KW-0963">Cytoplasm</keyword>
<evidence type="ECO:0000313" key="10">
    <source>
        <dbReference type="EMBL" id="SEI47694.1"/>
    </source>
</evidence>
<proteinExistence type="inferred from homology"/>
<evidence type="ECO:0000259" key="8">
    <source>
        <dbReference type="Pfam" id="PF10672"/>
    </source>
</evidence>
<dbReference type="PANTHER" id="PTHR42873:SF1">
    <property type="entry name" value="S-ADENOSYLMETHIONINE-DEPENDENT METHYLTRANSFERASE DOMAIN-CONTAINING PROTEIN"/>
    <property type="match status" value="1"/>
</dbReference>
<dbReference type="AlphaFoldDB" id="A0A1H6R396"/>
<dbReference type="RefSeq" id="WP_093308580.1">
    <property type="nucleotide sequence ID" value="NZ_FNYH01000002.1"/>
</dbReference>
<keyword evidence="3" id="KW-0698">rRNA processing</keyword>
<dbReference type="InterPro" id="IPR015947">
    <property type="entry name" value="PUA-like_sf"/>
</dbReference>
<dbReference type="InterPro" id="IPR036974">
    <property type="entry name" value="PUA_sf"/>
</dbReference>
<evidence type="ECO:0000256" key="1">
    <source>
        <dbReference type="ARBA" id="ARBA00004496"/>
    </source>
</evidence>
<dbReference type="PROSITE" id="PS50890">
    <property type="entry name" value="PUA"/>
    <property type="match status" value="1"/>
</dbReference>
<dbReference type="OrthoDB" id="9805492at2"/>
<dbReference type="Proteomes" id="UP000242999">
    <property type="component" value="Unassembled WGS sequence"/>
</dbReference>